<accession>A0A6H1U7N8</accession>
<comment type="PTM">
    <text evidence="4">4'-phosphopantetheine is transferred from CoA to a specific serine of apo-ACP by AcpS. This modification is essential for activity because fatty acids are bound in thioester linkage to the sulfhydryl of the prosthetic group.</text>
</comment>
<dbReference type="NCBIfam" id="TIGR00517">
    <property type="entry name" value="acyl_carrier"/>
    <property type="match status" value="1"/>
</dbReference>
<organism evidence="7">
    <name type="scientific">Caulacanthus okamurae</name>
    <dbReference type="NCBI Taxonomy" id="152008"/>
    <lineage>
        <taxon>Eukaryota</taxon>
        <taxon>Rhodophyta</taxon>
        <taxon>Florideophyceae</taxon>
        <taxon>Rhodymeniophycidae</taxon>
        <taxon>Gigartinales</taxon>
        <taxon>Caulacanthaceae</taxon>
        <taxon>Caulacanthus</taxon>
    </lineage>
</organism>
<gene>
    <name evidence="4 7" type="primary">acpP</name>
</gene>
<dbReference type="PANTHER" id="PTHR20863:SF76">
    <property type="entry name" value="CARRIER DOMAIN-CONTAINING PROTEIN"/>
    <property type="match status" value="1"/>
</dbReference>
<dbReference type="GO" id="GO:0000036">
    <property type="term" value="F:acyl carrier activity"/>
    <property type="evidence" value="ECO:0007669"/>
    <property type="project" value="UniProtKB-UniRule"/>
</dbReference>
<dbReference type="InterPro" id="IPR009081">
    <property type="entry name" value="PP-bd_ACP"/>
</dbReference>
<dbReference type="GO" id="GO:0009245">
    <property type="term" value="P:lipid A biosynthetic process"/>
    <property type="evidence" value="ECO:0007669"/>
    <property type="project" value="TreeGrafter"/>
</dbReference>
<keyword evidence="3 4" id="KW-0597">Phosphoprotein</keyword>
<protein>
    <recommendedName>
        <fullName evidence="4 5">Acyl carrier protein</fullName>
        <shortName evidence="4">ACP</shortName>
    </recommendedName>
</protein>
<dbReference type="GO" id="GO:0009507">
    <property type="term" value="C:chloroplast"/>
    <property type="evidence" value="ECO:0007669"/>
    <property type="project" value="UniProtKB-SubCell"/>
</dbReference>
<name>A0A6H1U7N8_9FLOR</name>
<dbReference type="InterPro" id="IPR003231">
    <property type="entry name" value="ACP"/>
</dbReference>
<comment type="similarity">
    <text evidence="1 4">Belongs to the acyl carrier protein (ACP) family.</text>
</comment>
<keyword evidence="4 5" id="KW-0444">Lipid biosynthesis</keyword>
<evidence type="ECO:0000256" key="5">
    <source>
        <dbReference type="RuleBase" id="RU000722"/>
    </source>
</evidence>
<reference evidence="7" key="1">
    <citation type="submission" date="2020-03" db="EMBL/GenBank/DDBJ databases">
        <title>Complete organellar genome analysis of the invasive marine red alga Caulacanthus okamurae (Caulacanthaceae, Rhodophyta) from Moss Landing, California, USA.</title>
        <authorList>
            <person name="Hughey J.R."/>
        </authorList>
    </citation>
    <scope>NUCLEOTIDE SEQUENCE</scope>
</reference>
<dbReference type="PANTHER" id="PTHR20863">
    <property type="entry name" value="ACYL CARRIER PROTEIN"/>
    <property type="match status" value="1"/>
</dbReference>
<dbReference type="GO" id="GO:0000035">
    <property type="term" value="F:acyl binding"/>
    <property type="evidence" value="ECO:0007669"/>
    <property type="project" value="TreeGrafter"/>
</dbReference>
<keyword evidence="2 4" id="KW-0596">Phosphopantetheine</keyword>
<evidence type="ECO:0000256" key="4">
    <source>
        <dbReference type="HAMAP-Rule" id="MF_01217"/>
    </source>
</evidence>
<feature type="domain" description="Carrier" evidence="6">
    <location>
        <begin position="8"/>
        <end position="83"/>
    </location>
</feature>
<dbReference type="Pfam" id="PF00550">
    <property type="entry name" value="PP-binding"/>
    <property type="match status" value="1"/>
</dbReference>
<sequence>MLLTEKENNIFTKLKVIVVQQLSVKQEEVHLGSNFASDFKADSLDMVELVMAIEEEFDIDISDNDVNEIETVNDAVTFINKAID</sequence>
<keyword evidence="4" id="KW-0276">Fatty acid metabolism</keyword>
<dbReference type="SUPFAM" id="SSF47336">
    <property type="entry name" value="ACP-like"/>
    <property type="match status" value="1"/>
</dbReference>
<keyword evidence="7" id="KW-0934">Plastid</keyword>
<dbReference type="InterPro" id="IPR036736">
    <property type="entry name" value="ACP-like_sf"/>
</dbReference>
<dbReference type="NCBIfam" id="NF002150">
    <property type="entry name" value="PRK00982.1-4"/>
    <property type="match status" value="1"/>
</dbReference>
<comment type="subcellular location">
    <subcellularLocation>
        <location evidence="4">Plastid</location>
        <location evidence="4">Chloroplast</location>
    </subcellularLocation>
</comment>
<keyword evidence="4 5" id="KW-0275">Fatty acid biosynthesis</keyword>
<evidence type="ECO:0000259" key="6">
    <source>
        <dbReference type="PROSITE" id="PS50075"/>
    </source>
</evidence>
<keyword evidence="7" id="KW-0150">Chloroplast</keyword>
<evidence type="ECO:0000313" key="7">
    <source>
        <dbReference type="EMBL" id="QIZ74675.1"/>
    </source>
</evidence>
<proteinExistence type="inferred from homology"/>
<feature type="modified residue" description="O-(pantetheine 4'-phosphoryl)serine" evidence="4">
    <location>
        <position position="43"/>
    </location>
</feature>
<dbReference type="RefSeq" id="YP_009774058.1">
    <property type="nucleotide sequence ID" value="NC_047434.1"/>
</dbReference>
<dbReference type="EMBL" id="MT193838">
    <property type="protein sequence ID" value="QIZ74675.1"/>
    <property type="molecule type" value="Genomic_DNA"/>
</dbReference>
<evidence type="ECO:0000256" key="1">
    <source>
        <dbReference type="ARBA" id="ARBA00010930"/>
    </source>
</evidence>
<dbReference type="NCBIfam" id="NF002148">
    <property type="entry name" value="PRK00982.1-2"/>
    <property type="match status" value="1"/>
</dbReference>
<dbReference type="AlphaFoldDB" id="A0A6H1U7N8"/>
<evidence type="ECO:0000256" key="3">
    <source>
        <dbReference type="ARBA" id="ARBA00022553"/>
    </source>
</evidence>
<keyword evidence="4" id="KW-0443">Lipid metabolism</keyword>
<dbReference type="HAMAP" id="MF_01217">
    <property type="entry name" value="Acyl_carrier"/>
    <property type="match status" value="1"/>
</dbReference>
<dbReference type="PROSITE" id="PS50075">
    <property type="entry name" value="CARRIER"/>
    <property type="match status" value="1"/>
</dbReference>
<dbReference type="GeneID" id="54615669"/>
<comment type="pathway">
    <text evidence="4">Lipid metabolism; fatty acid biosynthesis.</text>
</comment>
<dbReference type="GO" id="GO:0016020">
    <property type="term" value="C:membrane"/>
    <property type="evidence" value="ECO:0007669"/>
    <property type="project" value="GOC"/>
</dbReference>
<dbReference type="GO" id="GO:0005829">
    <property type="term" value="C:cytosol"/>
    <property type="evidence" value="ECO:0007669"/>
    <property type="project" value="TreeGrafter"/>
</dbReference>
<geneLocation type="chloroplast" evidence="7"/>
<evidence type="ECO:0000256" key="2">
    <source>
        <dbReference type="ARBA" id="ARBA00022450"/>
    </source>
</evidence>
<dbReference type="Gene3D" id="1.10.1200.10">
    <property type="entry name" value="ACP-like"/>
    <property type="match status" value="1"/>
</dbReference>
<comment type="function">
    <text evidence="4 5">Carrier of the growing fatty acid chain in fatty acid biosynthesis.</text>
</comment>
<dbReference type="UniPathway" id="UPA00094"/>